<dbReference type="InterPro" id="IPR014721">
    <property type="entry name" value="Ribsml_uS5_D2-typ_fold_subgr"/>
</dbReference>
<evidence type="ECO:0000256" key="7">
    <source>
        <dbReference type="ARBA" id="ARBA00022840"/>
    </source>
</evidence>
<dbReference type="Gene3D" id="1.20.5.5270">
    <property type="match status" value="1"/>
</dbReference>
<sequence>MTKATEKEPPVELTGNQVLPILPLRGTIVYPFLVTPLMIQQADQTKLVDDALMRGSRIGLFLQKDSKKENPEPDDLFLVGTSGNILKMLRFPDGTVRFLMQGLTRIRIKRFTSSSPYMMAEIEEQTEVVRESVRLEALQRNLLERIKTLVELAPYLNEEFHVTAINQDTPSKLTDYVASNLNVSIEQKQQLLEELDVHKRMEMLYHAINKEIEVLELSQKIQAQAASELGKSQRDYILREQLKAIKRELGDGDDKGEIEEFEKKIKASGMPPQAEQAAYKELDRLSHMTPSSAEYTVSRTYLDWLVMLPWNKSSKDMLDLRKAKKILDEDHYDLEKVKDRILEHLAVRKLKETIKGPILCFVGPPGVGKTSLGKSIARAMGREFARVSLGGMRDEAEIRGHRRTYIGSLPGRVIQSIKRCGTNNPIIMLDEIDKLGSDFRGDPASALLEVLDPEQNDTFTDHYLDVPFDLSRVMFITTANWLEPIPPVLLDRMEVIQLPGYTDIEKLAIAKRHLIPKQIENHGLTKADLTLDDSAIKLLIDGYTREAGLRNLEREIASVARKIARKVASGSKGKNIVKAADLPKLLGPQFFTREVVVRQGRIGVVPGLAYTSVGGEVLFIEATSMNGKNTLTLTGHLGNVMKESAQAALSFIRSNATELNIEPTAFDNRDIHIHVPAGSTPKDGPSAGITMTVALASLFTRRPVKPCLAMTGEITLRGELLPIGGLKEKLLGAVRAGVEVVILPEDNRKDIPELPPEIKKKLTIRHFSDVISAVKFALDGKCAKRKLTKTKASRS</sequence>
<dbReference type="InterPro" id="IPR027065">
    <property type="entry name" value="Lon_Prtase"/>
</dbReference>
<dbReference type="GO" id="GO:0034605">
    <property type="term" value="P:cellular response to heat"/>
    <property type="evidence" value="ECO:0007669"/>
    <property type="project" value="UniProtKB-UniRule"/>
</dbReference>
<dbReference type="GO" id="GO:0016887">
    <property type="term" value="F:ATP hydrolysis activity"/>
    <property type="evidence" value="ECO:0007669"/>
    <property type="project" value="UniProtKB-UniRule"/>
</dbReference>
<dbReference type="PANTHER" id="PTHR10046">
    <property type="entry name" value="ATP DEPENDENT LON PROTEASE FAMILY MEMBER"/>
    <property type="match status" value="1"/>
</dbReference>
<evidence type="ECO:0000256" key="9">
    <source>
        <dbReference type="HAMAP-Rule" id="MF_01973"/>
    </source>
</evidence>
<dbReference type="NCBIfam" id="TIGR00763">
    <property type="entry name" value="lon"/>
    <property type="match status" value="1"/>
</dbReference>
<comment type="induction">
    <text evidence="9">By heat shock.</text>
</comment>
<dbReference type="InterPro" id="IPR020568">
    <property type="entry name" value="Ribosomal_Su5_D2-typ_SF"/>
</dbReference>
<dbReference type="Pfam" id="PF22667">
    <property type="entry name" value="Lon_lid"/>
    <property type="match status" value="1"/>
</dbReference>
<feature type="active site" evidence="9 11">
    <location>
        <position position="686"/>
    </location>
</feature>
<dbReference type="AlphaFoldDB" id="A0A855XAF2"/>
<dbReference type="PIRSF" id="PIRSF001174">
    <property type="entry name" value="Lon_proteas"/>
    <property type="match status" value="1"/>
</dbReference>
<evidence type="ECO:0000256" key="6">
    <source>
        <dbReference type="ARBA" id="ARBA00022825"/>
    </source>
</evidence>
<dbReference type="InterPro" id="IPR015947">
    <property type="entry name" value="PUA-like_sf"/>
</dbReference>
<evidence type="ECO:0000256" key="14">
    <source>
        <dbReference type="RuleBase" id="RU000591"/>
    </source>
</evidence>
<dbReference type="HAMAP" id="MF_01973">
    <property type="entry name" value="lon_bact"/>
    <property type="match status" value="1"/>
</dbReference>
<keyword evidence="7 9" id="KW-0067">ATP-binding</keyword>
<evidence type="ECO:0000256" key="11">
    <source>
        <dbReference type="PIRSR" id="PIRSR001174-1"/>
    </source>
</evidence>
<reference evidence="17 18" key="1">
    <citation type="journal article" date="2018" name="ISME J.">
        <title>A methanotrophic archaeon couples anaerobic oxidation of methane to Fe(III) reduction.</title>
        <authorList>
            <person name="Cai C."/>
            <person name="Leu A.O."/>
            <person name="Xie G.J."/>
            <person name="Guo J."/>
            <person name="Feng Y."/>
            <person name="Zhao J.X."/>
            <person name="Tyson G.W."/>
            <person name="Yuan Z."/>
            <person name="Hu S."/>
        </authorList>
    </citation>
    <scope>NUCLEOTIDE SEQUENCE [LARGE SCALE GENOMIC DNA]</scope>
    <source>
        <strain evidence="17">FeB_12</strain>
    </source>
</reference>
<comment type="catalytic activity">
    <reaction evidence="9 10 13">
        <text>Hydrolysis of proteins in presence of ATP.</text>
        <dbReference type="EC" id="3.4.21.53"/>
    </reaction>
</comment>
<dbReference type="PROSITE" id="PS01046">
    <property type="entry name" value="LON_SER"/>
    <property type="match status" value="1"/>
</dbReference>
<dbReference type="FunFam" id="1.20.5.5270:FF:000002">
    <property type="entry name" value="Lon protease homolog"/>
    <property type="match status" value="1"/>
</dbReference>
<dbReference type="InterPro" id="IPR027417">
    <property type="entry name" value="P-loop_NTPase"/>
</dbReference>
<keyword evidence="5 9" id="KW-0378">Hydrolase</keyword>
<dbReference type="GO" id="GO:0005524">
    <property type="term" value="F:ATP binding"/>
    <property type="evidence" value="ECO:0007669"/>
    <property type="project" value="UniProtKB-UniRule"/>
</dbReference>
<comment type="function">
    <text evidence="9">ATP-dependent serine protease that mediates the selective degradation of mutant and abnormal proteins as well as certain short-lived regulatory proteins. Required for cellular homeostasis and for survival from DNA damage and developmental changes induced by stress. Degrades polypeptides processively to yield small peptide fragments that are 5 to 10 amino acids long. Binds to DNA in a double-stranded, site-specific manner.</text>
</comment>
<dbReference type="SUPFAM" id="SSF54211">
    <property type="entry name" value="Ribosomal protein S5 domain 2-like"/>
    <property type="match status" value="1"/>
</dbReference>
<dbReference type="GO" id="GO:0005737">
    <property type="term" value="C:cytoplasm"/>
    <property type="evidence" value="ECO:0007669"/>
    <property type="project" value="UniProtKB-SubCell"/>
</dbReference>
<dbReference type="CDD" id="cd19500">
    <property type="entry name" value="RecA-like_Lon"/>
    <property type="match status" value="1"/>
</dbReference>
<evidence type="ECO:0000256" key="12">
    <source>
        <dbReference type="PIRSR" id="PIRSR001174-2"/>
    </source>
</evidence>
<protein>
    <recommendedName>
        <fullName evidence="9 10">Lon protease</fullName>
        <ecNumber evidence="9 10">3.4.21.53</ecNumber>
    </recommendedName>
    <alternativeName>
        <fullName evidence="9">ATP-dependent protease La</fullName>
    </alternativeName>
</protein>
<evidence type="ECO:0000313" key="18">
    <source>
        <dbReference type="Proteomes" id="UP000250918"/>
    </source>
</evidence>
<dbReference type="Proteomes" id="UP000250918">
    <property type="component" value="Unassembled WGS sequence"/>
</dbReference>
<dbReference type="InterPro" id="IPR003593">
    <property type="entry name" value="AAA+_ATPase"/>
</dbReference>
<feature type="domain" description="Lon proteolytic" evidence="15">
    <location>
        <begin position="599"/>
        <end position="780"/>
    </location>
</feature>
<keyword evidence="3 9" id="KW-0645">Protease</keyword>
<evidence type="ECO:0000256" key="1">
    <source>
        <dbReference type="ARBA" id="ARBA00004496"/>
    </source>
</evidence>
<evidence type="ECO:0000259" key="16">
    <source>
        <dbReference type="PROSITE" id="PS51787"/>
    </source>
</evidence>
<keyword evidence="6 9" id="KW-0720">Serine protease</keyword>
<comment type="caution">
    <text evidence="17">The sequence shown here is derived from an EMBL/GenBank/DDBJ whole genome shotgun (WGS) entry which is preliminary data.</text>
</comment>
<dbReference type="PROSITE" id="PS51787">
    <property type="entry name" value="LON_N"/>
    <property type="match status" value="1"/>
</dbReference>
<evidence type="ECO:0000256" key="4">
    <source>
        <dbReference type="ARBA" id="ARBA00022741"/>
    </source>
</evidence>
<dbReference type="Gene3D" id="3.40.50.300">
    <property type="entry name" value="P-loop containing nucleotide triphosphate hydrolases"/>
    <property type="match status" value="1"/>
</dbReference>
<dbReference type="SUPFAM" id="SSF52540">
    <property type="entry name" value="P-loop containing nucleoside triphosphate hydrolases"/>
    <property type="match status" value="1"/>
</dbReference>
<dbReference type="GO" id="GO:0004252">
    <property type="term" value="F:serine-type endopeptidase activity"/>
    <property type="evidence" value="ECO:0007669"/>
    <property type="project" value="UniProtKB-UniRule"/>
</dbReference>
<name>A0A855XAF2_9BACT</name>
<dbReference type="InterPro" id="IPR003111">
    <property type="entry name" value="Lon_prtase_N"/>
</dbReference>
<accession>A0A855XAF2</accession>
<keyword evidence="2 9" id="KW-0963">Cytoplasm</keyword>
<comment type="subcellular location">
    <subcellularLocation>
        <location evidence="1 9 10">Cytoplasm</location>
    </subcellularLocation>
</comment>
<evidence type="ECO:0000313" key="17">
    <source>
        <dbReference type="EMBL" id="PWB74556.1"/>
    </source>
</evidence>
<proteinExistence type="evidence at transcript level"/>
<dbReference type="Pfam" id="PF00004">
    <property type="entry name" value="AAA"/>
    <property type="match status" value="1"/>
</dbReference>
<dbReference type="SMART" id="SM00382">
    <property type="entry name" value="AAA"/>
    <property type="match status" value="1"/>
</dbReference>
<organism evidence="17 18">
    <name type="scientific">candidate division GN15 bacterium</name>
    <dbReference type="NCBI Taxonomy" id="2072418"/>
    <lineage>
        <taxon>Bacteria</taxon>
        <taxon>candidate division GN15</taxon>
    </lineage>
</organism>
<dbReference type="Pfam" id="PF05362">
    <property type="entry name" value="Lon_C"/>
    <property type="match status" value="1"/>
</dbReference>
<evidence type="ECO:0000256" key="2">
    <source>
        <dbReference type="ARBA" id="ARBA00022490"/>
    </source>
</evidence>
<evidence type="ECO:0000256" key="3">
    <source>
        <dbReference type="ARBA" id="ARBA00022670"/>
    </source>
</evidence>
<dbReference type="SUPFAM" id="SSF88697">
    <property type="entry name" value="PUA domain-like"/>
    <property type="match status" value="1"/>
</dbReference>
<dbReference type="Pfam" id="PF02190">
    <property type="entry name" value="LON_substr_bdg"/>
    <property type="match status" value="1"/>
</dbReference>
<keyword evidence="4 9" id="KW-0547">Nucleotide-binding</keyword>
<dbReference type="EMBL" id="PQAP01000028">
    <property type="protein sequence ID" value="PWB74556.1"/>
    <property type="molecule type" value="Genomic_DNA"/>
</dbReference>
<evidence type="ECO:0000259" key="15">
    <source>
        <dbReference type="PROSITE" id="PS51786"/>
    </source>
</evidence>
<dbReference type="Gene3D" id="2.30.130.40">
    <property type="entry name" value="LON domain-like"/>
    <property type="match status" value="1"/>
</dbReference>
<dbReference type="InterPro" id="IPR008269">
    <property type="entry name" value="Lon_proteolytic"/>
</dbReference>
<dbReference type="PROSITE" id="PS51786">
    <property type="entry name" value="LON_PROTEOLYTIC"/>
    <property type="match status" value="1"/>
</dbReference>
<dbReference type="InterPro" id="IPR003959">
    <property type="entry name" value="ATPase_AAA_core"/>
</dbReference>
<dbReference type="GO" id="GO:0004176">
    <property type="term" value="F:ATP-dependent peptidase activity"/>
    <property type="evidence" value="ECO:0007669"/>
    <property type="project" value="UniProtKB-UniRule"/>
</dbReference>
<dbReference type="InterPro" id="IPR046336">
    <property type="entry name" value="Lon_prtase_N_sf"/>
</dbReference>
<dbReference type="GO" id="GO:0043565">
    <property type="term" value="F:sequence-specific DNA binding"/>
    <property type="evidence" value="ECO:0007669"/>
    <property type="project" value="UniProtKB-UniRule"/>
</dbReference>
<dbReference type="Gene3D" id="1.10.8.60">
    <property type="match status" value="1"/>
</dbReference>
<comment type="similarity">
    <text evidence="9 10 13 14">Belongs to the peptidase S16 family.</text>
</comment>
<dbReference type="EC" id="3.4.21.53" evidence="9 10"/>
<dbReference type="Gene3D" id="1.20.58.1480">
    <property type="match status" value="1"/>
</dbReference>
<dbReference type="InterPro" id="IPR004815">
    <property type="entry name" value="Lon_bac/euk-typ"/>
</dbReference>
<dbReference type="FunFam" id="3.40.50.300:FF:000382">
    <property type="entry name" value="Lon protease homolog 2, peroxisomal"/>
    <property type="match status" value="1"/>
</dbReference>
<dbReference type="Gene3D" id="3.30.230.10">
    <property type="match status" value="1"/>
</dbReference>
<dbReference type="InterPro" id="IPR054594">
    <property type="entry name" value="Lon_lid"/>
</dbReference>
<dbReference type="SMART" id="SM00464">
    <property type="entry name" value="LON"/>
    <property type="match status" value="1"/>
</dbReference>
<dbReference type="PRINTS" id="PR00830">
    <property type="entry name" value="ENDOLAPTASE"/>
</dbReference>
<evidence type="ECO:0000256" key="13">
    <source>
        <dbReference type="PROSITE-ProRule" id="PRU01122"/>
    </source>
</evidence>
<gene>
    <name evidence="9 17" type="primary">lon</name>
    <name evidence="17" type="ORF">C3F09_03815</name>
</gene>
<dbReference type="InterPro" id="IPR027543">
    <property type="entry name" value="Lon_bac"/>
</dbReference>
<feature type="domain" description="Lon N-terminal" evidence="16">
    <location>
        <begin position="19"/>
        <end position="212"/>
    </location>
</feature>
<dbReference type="GO" id="GO:0006515">
    <property type="term" value="P:protein quality control for misfolded or incompletely synthesized proteins"/>
    <property type="evidence" value="ECO:0007669"/>
    <property type="project" value="UniProtKB-UniRule"/>
</dbReference>
<comment type="subunit">
    <text evidence="9 10">Homohexamer. Organized in a ring with a central cavity.</text>
</comment>
<feature type="active site" evidence="9 11">
    <location>
        <position position="729"/>
    </location>
</feature>
<keyword evidence="8 9" id="KW-0346">Stress response</keyword>
<evidence type="ECO:0000256" key="5">
    <source>
        <dbReference type="ARBA" id="ARBA00022801"/>
    </source>
</evidence>
<evidence type="ECO:0000256" key="8">
    <source>
        <dbReference type="ARBA" id="ARBA00023016"/>
    </source>
</evidence>
<dbReference type="InterPro" id="IPR008268">
    <property type="entry name" value="Peptidase_S16_AS"/>
</dbReference>
<evidence type="ECO:0000256" key="10">
    <source>
        <dbReference type="PIRNR" id="PIRNR001174"/>
    </source>
</evidence>
<feature type="binding site" evidence="9 12">
    <location>
        <begin position="363"/>
        <end position="370"/>
    </location>
    <ligand>
        <name>ATP</name>
        <dbReference type="ChEBI" id="CHEBI:30616"/>
    </ligand>
</feature>